<dbReference type="AlphaFoldDB" id="A0A1M7DKZ5"/>
<feature type="transmembrane region" description="Helical" evidence="1">
    <location>
        <begin position="12"/>
        <end position="35"/>
    </location>
</feature>
<evidence type="ECO:0000313" key="2">
    <source>
        <dbReference type="EMBL" id="SHL80067.1"/>
    </source>
</evidence>
<evidence type="ECO:0000256" key="1">
    <source>
        <dbReference type="SAM" id="Phobius"/>
    </source>
</evidence>
<reference evidence="3" key="1">
    <citation type="submission" date="2016-11" db="EMBL/GenBank/DDBJ databases">
        <authorList>
            <person name="Varghese N."/>
            <person name="Submissions S."/>
        </authorList>
    </citation>
    <scope>NUCLEOTIDE SEQUENCE [LARGE SCALE GENOMIC DNA]</scope>
    <source>
        <strain evidence="3">DSM 24724</strain>
    </source>
</reference>
<dbReference type="STRING" id="946677.SAMN05444484_102620"/>
<keyword evidence="3" id="KW-1185">Reference proteome</keyword>
<dbReference type="EMBL" id="FRBT01000002">
    <property type="protein sequence ID" value="SHL80067.1"/>
    <property type="molecule type" value="Genomic_DNA"/>
</dbReference>
<evidence type="ECO:0000313" key="3">
    <source>
        <dbReference type="Proteomes" id="UP000184028"/>
    </source>
</evidence>
<organism evidence="2 3">
    <name type="scientific">Flavobacterium chilense</name>
    <dbReference type="NCBI Taxonomy" id="946677"/>
    <lineage>
        <taxon>Bacteria</taxon>
        <taxon>Pseudomonadati</taxon>
        <taxon>Bacteroidota</taxon>
        <taxon>Flavobacteriia</taxon>
        <taxon>Flavobacteriales</taxon>
        <taxon>Flavobacteriaceae</taxon>
        <taxon>Flavobacterium</taxon>
    </lineage>
</organism>
<protein>
    <submittedName>
        <fullName evidence="2">Uncharacterized protein</fullName>
    </submittedName>
</protein>
<keyword evidence="1" id="KW-1133">Transmembrane helix</keyword>
<name>A0A1M7DKZ5_9FLAO</name>
<accession>A0A1M7DKZ5</accession>
<gene>
    <name evidence="2" type="ORF">SAMN05444484_102620</name>
</gene>
<keyword evidence="1" id="KW-0472">Membrane</keyword>
<feature type="transmembrane region" description="Helical" evidence="1">
    <location>
        <begin position="80"/>
        <end position="98"/>
    </location>
</feature>
<sequence length="99" mass="11430">MLEKYKDNKSHFVIRFIVFLSIILSFVLFSILFINSDQRSCLGPPELLPFVFIGFPVITFLLLADLVVLGFLKALNWEKVFINSGLFSSMILYFILIFS</sequence>
<keyword evidence="1" id="KW-0812">Transmembrane</keyword>
<feature type="transmembrane region" description="Helical" evidence="1">
    <location>
        <begin position="47"/>
        <end position="68"/>
    </location>
</feature>
<dbReference type="Proteomes" id="UP000184028">
    <property type="component" value="Unassembled WGS sequence"/>
</dbReference>
<proteinExistence type="predicted"/>